<evidence type="ECO:0000313" key="10">
    <source>
        <dbReference type="RefSeq" id="XP_026728738.1"/>
    </source>
</evidence>
<gene>
    <name evidence="10" type="primary">LOC113494547</name>
</gene>
<dbReference type="Gene3D" id="3.40.640.10">
    <property type="entry name" value="Type I PLP-dependent aspartate aminotransferase-like (Major domain)"/>
    <property type="match status" value="1"/>
</dbReference>
<comment type="subunit">
    <text evidence="3">Homodimer.</text>
</comment>
<protein>
    <submittedName>
        <fullName evidence="10">Kynurenine--oxoglutarate transaminase 3-like</fullName>
    </submittedName>
</protein>
<evidence type="ECO:0000313" key="9">
    <source>
        <dbReference type="Proteomes" id="UP000322000"/>
    </source>
</evidence>
<dbReference type="OrthoDB" id="2414662at2759"/>
<keyword evidence="9" id="KW-1185">Reference proteome</keyword>
<dbReference type="Pfam" id="PF00155">
    <property type="entry name" value="Aminotran_1_2"/>
    <property type="match status" value="1"/>
</dbReference>
<evidence type="ECO:0000256" key="5">
    <source>
        <dbReference type="ARBA" id="ARBA00022679"/>
    </source>
</evidence>
<dbReference type="AlphaFoldDB" id="A0A7E5VK84"/>
<dbReference type="GO" id="GO:0097053">
    <property type="term" value="P:L-kynurenine catabolic process"/>
    <property type="evidence" value="ECO:0007669"/>
    <property type="project" value="UniProtKB-UniPathway"/>
</dbReference>
<feature type="domain" description="Aminotransferase class I/classII large" evidence="8">
    <location>
        <begin position="72"/>
        <end position="455"/>
    </location>
</feature>
<dbReference type="InterPro" id="IPR015421">
    <property type="entry name" value="PyrdxlP-dep_Trfase_major"/>
</dbReference>
<reference evidence="10" key="1">
    <citation type="submission" date="2025-08" db="UniProtKB">
        <authorList>
            <consortium name="RefSeq"/>
        </authorList>
    </citation>
    <scope>IDENTIFICATION</scope>
</reference>
<dbReference type="InterPro" id="IPR015422">
    <property type="entry name" value="PyrdxlP-dep_Trfase_small"/>
</dbReference>
<dbReference type="InterPro" id="IPR051326">
    <property type="entry name" value="Kynurenine-oxoglutarate_AT"/>
</dbReference>
<evidence type="ECO:0000256" key="6">
    <source>
        <dbReference type="ARBA" id="ARBA00022898"/>
    </source>
</evidence>
<evidence type="ECO:0000256" key="4">
    <source>
        <dbReference type="ARBA" id="ARBA00022576"/>
    </source>
</evidence>
<dbReference type="GO" id="GO:0005739">
    <property type="term" value="C:mitochondrion"/>
    <property type="evidence" value="ECO:0007669"/>
    <property type="project" value="TreeGrafter"/>
</dbReference>
<dbReference type="PANTHER" id="PTHR43807:SF20">
    <property type="entry name" value="FI04487P"/>
    <property type="match status" value="1"/>
</dbReference>
<comment type="similarity">
    <text evidence="2">Belongs to the class-I pyridoxal-phosphate-dependent aminotransferase family.</text>
</comment>
<comment type="cofactor">
    <cofactor evidence="1">
        <name>pyridoxal 5'-phosphate</name>
        <dbReference type="ChEBI" id="CHEBI:597326"/>
    </cofactor>
</comment>
<dbReference type="GeneID" id="113494547"/>
<keyword evidence="5" id="KW-0808">Transferase</keyword>
<comment type="pathway">
    <text evidence="7">Amino-acid degradation; L-kynurenine degradation; kynurenate from L-kynurenine: step 1/2.</text>
</comment>
<dbReference type="KEGG" id="tnl:113494547"/>
<evidence type="ECO:0000256" key="7">
    <source>
        <dbReference type="ARBA" id="ARBA00024016"/>
    </source>
</evidence>
<evidence type="ECO:0000256" key="1">
    <source>
        <dbReference type="ARBA" id="ARBA00001933"/>
    </source>
</evidence>
<dbReference type="Proteomes" id="UP000322000">
    <property type="component" value="Chromosome 5"/>
</dbReference>
<accession>A0A7E5VK84</accession>
<sequence length="469" mass="52990">MFKGGQTLLKAVSRCVGRSNAVKLKRFNNVPKNQFNTASAMADKFKLPTRYGTGEKSVWVEYIQLALDHKPKANLGQGFPNFYPPDHITNALAAAATSKNPLLNQYTRGFGHPRLVNSLAKLYSPLVCQNLNPQTQILVTIGAYEALYTAILGHVDRGDEVIVIEPYFDCYEFMITRAGGTAKYIPLKPVPDPNCGNNLTSANWKLDMQHLESLFNCCTKMIILNTPHNPTGKVFTMEEMQVIACLCQKFNVICLADEVYEWLVFEPKQHVKMATFPGMWERTLTIGSAGKMFSVTGWKTGWLYGPANLIYNCTVVHQNCVYTCLTPIQEAIASTIEYELARFNTPECYLRSLSKELVPKRDYLANALKESGFIPHIPDSGYFMMADWSKLADKIDLSKEKDEYADYRFTKKFAKETSVLTLPPSAFFSKKSKKLGENFARFCFIKQDENLATAAKQMKDWFCSKKLKS</sequence>
<dbReference type="GO" id="GO:0030170">
    <property type="term" value="F:pyridoxal phosphate binding"/>
    <property type="evidence" value="ECO:0007669"/>
    <property type="project" value="InterPro"/>
</dbReference>
<name>A0A7E5VK84_TRINI</name>
<keyword evidence="6" id="KW-0663">Pyridoxal phosphate</keyword>
<dbReference type="UniPathway" id="UPA00334">
    <property type="reaction ID" value="UER00726"/>
</dbReference>
<keyword evidence="4" id="KW-0032">Aminotransferase</keyword>
<dbReference type="Gene3D" id="3.90.1150.10">
    <property type="entry name" value="Aspartate Aminotransferase, domain 1"/>
    <property type="match status" value="1"/>
</dbReference>
<dbReference type="RefSeq" id="XP_026728738.1">
    <property type="nucleotide sequence ID" value="XM_026872937.1"/>
</dbReference>
<evidence type="ECO:0000256" key="3">
    <source>
        <dbReference type="ARBA" id="ARBA00011738"/>
    </source>
</evidence>
<dbReference type="FunFam" id="3.90.1150.10:FF:000021">
    <property type="entry name" value="Kynurenine--oxoglutarate transaminase 3"/>
    <property type="match status" value="1"/>
</dbReference>
<dbReference type="GO" id="GO:0016212">
    <property type="term" value="F:kynurenine-oxoglutarate transaminase activity"/>
    <property type="evidence" value="ECO:0007669"/>
    <property type="project" value="UniProtKB-ARBA"/>
</dbReference>
<dbReference type="CDD" id="cd00609">
    <property type="entry name" value="AAT_like"/>
    <property type="match status" value="1"/>
</dbReference>
<dbReference type="SUPFAM" id="SSF53383">
    <property type="entry name" value="PLP-dependent transferases"/>
    <property type="match status" value="1"/>
</dbReference>
<dbReference type="InterPro" id="IPR004839">
    <property type="entry name" value="Aminotransferase_I/II_large"/>
</dbReference>
<dbReference type="InParanoid" id="A0A7E5VK84"/>
<evidence type="ECO:0000259" key="8">
    <source>
        <dbReference type="Pfam" id="PF00155"/>
    </source>
</evidence>
<dbReference type="FunCoup" id="A0A7E5VK84">
    <property type="interactions" value="1687"/>
</dbReference>
<organism evidence="9 10">
    <name type="scientific">Trichoplusia ni</name>
    <name type="common">Cabbage looper</name>
    <dbReference type="NCBI Taxonomy" id="7111"/>
    <lineage>
        <taxon>Eukaryota</taxon>
        <taxon>Metazoa</taxon>
        <taxon>Ecdysozoa</taxon>
        <taxon>Arthropoda</taxon>
        <taxon>Hexapoda</taxon>
        <taxon>Insecta</taxon>
        <taxon>Pterygota</taxon>
        <taxon>Neoptera</taxon>
        <taxon>Endopterygota</taxon>
        <taxon>Lepidoptera</taxon>
        <taxon>Glossata</taxon>
        <taxon>Ditrysia</taxon>
        <taxon>Noctuoidea</taxon>
        <taxon>Noctuidae</taxon>
        <taxon>Plusiinae</taxon>
        <taxon>Trichoplusia</taxon>
    </lineage>
</organism>
<dbReference type="PANTHER" id="PTHR43807">
    <property type="entry name" value="FI04487P"/>
    <property type="match status" value="1"/>
</dbReference>
<dbReference type="FunFam" id="3.40.640.10:FF:000024">
    <property type="entry name" value="Kynurenine--oxoglutarate transaminase 3"/>
    <property type="match status" value="1"/>
</dbReference>
<proteinExistence type="inferred from homology"/>
<dbReference type="InterPro" id="IPR015424">
    <property type="entry name" value="PyrdxlP-dep_Trfase"/>
</dbReference>
<evidence type="ECO:0000256" key="2">
    <source>
        <dbReference type="ARBA" id="ARBA00007441"/>
    </source>
</evidence>